<gene>
    <name evidence="2" type="ORF">Micbo1qcDRAFT_210305</name>
</gene>
<accession>A0A136IJ12</accession>
<organism evidence="2 3">
    <name type="scientific">Microdochium bolleyi</name>
    <dbReference type="NCBI Taxonomy" id="196109"/>
    <lineage>
        <taxon>Eukaryota</taxon>
        <taxon>Fungi</taxon>
        <taxon>Dikarya</taxon>
        <taxon>Ascomycota</taxon>
        <taxon>Pezizomycotina</taxon>
        <taxon>Sordariomycetes</taxon>
        <taxon>Xylariomycetidae</taxon>
        <taxon>Xylariales</taxon>
        <taxon>Microdochiaceae</taxon>
        <taxon>Microdochium</taxon>
    </lineage>
</organism>
<dbReference type="InParanoid" id="A0A136IJ12"/>
<dbReference type="PANTHER" id="PTHR47256:SF1">
    <property type="entry name" value="ZN(II)2CYS6 TRANSCRIPTION FACTOR (EUROFUNG)"/>
    <property type="match status" value="1"/>
</dbReference>
<evidence type="ECO:0000256" key="1">
    <source>
        <dbReference type="SAM" id="MobiDB-lite"/>
    </source>
</evidence>
<feature type="region of interest" description="Disordered" evidence="1">
    <location>
        <begin position="347"/>
        <end position="366"/>
    </location>
</feature>
<protein>
    <recommendedName>
        <fullName evidence="4">Transcription factor domain-containing protein</fullName>
    </recommendedName>
</protein>
<dbReference type="EMBL" id="KQ964306">
    <property type="protein sequence ID" value="KXJ84966.1"/>
    <property type="molecule type" value="Genomic_DNA"/>
</dbReference>
<dbReference type="AlphaFoldDB" id="A0A136IJ12"/>
<feature type="region of interest" description="Disordered" evidence="1">
    <location>
        <begin position="97"/>
        <end position="121"/>
    </location>
</feature>
<reference evidence="3" key="1">
    <citation type="submission" date="2016-02" db="EMBL/GenBank/DDBJ databases">
        <title>Draft genome sequence of Microdochium bolleyi, a fungal endophyte of beachgrass.</title>
        <authorList>
            <consortium name="DOE Joint Genome Institute"/>
            <person name="David A.S."/>
            <person name="May G."/>
            <person name="Haridas S."/>
            <person name="Lim J."/>
            <person name="Wang M."/>
            <person name="Labutti K."/>
            <person name="Lipzen A."/>
            <person name="Barry K."/>
            <person name="Grigoriev I.V."/>
        </authorList>
    </citation>
    <scope>NUCLEOTIDE SEQUENCE [LARGE SCALE GENOMIC DNA]</scope>
    <source>
        <strain evidence="3">J235TASD1</strain>
    </source>
</reference>
<feature type="region of interest" description="Disordered" evidence="1">
    <location>
        <begin position="1"/>
        <end position="29"/>
    </location>
</feature>
<dbReference type="STRING" id="196109.A0A136IJ12"/>
<evidence type="ECO:0000313" key="3">
    <source>
        <dbReference type="Proteomes" id="UP000070501"/>
    </source>
</evidence>
<dbReference type="Proteomes" id="UP000070501">
    <property type="component" value="Unassembled WGS sequence"/>
</dbReference>
<name>A0A136IJ12_9PEZI</name>
<sequence>MALLSSLRSSNRSGSHQDDAAGDPGARHHSRTAALLGERLFLPRPVRALPTTAMEPGFAFELPVRFPAAYPALFPLAVSDLHEAELLRPSPPFLNADTPAGSDWPSPSSLSSPSSSTQAGTTASHLVPRLYSLDIARWTTVEIPSATATQAIALYLTNDHPILPLFDQALFLTSLLGYQNYHCSTLLVNALLAWSCRTDIPATRGGRPVQQSLSAVNPQAVIFGPALLREADRLWAARAAHHNTLTSVAALQLMSMAAGAHGDEDASRRHATAGCALGRLMGLFDVSLAQHSAAAWASRHEDWLRAASSTAWGAFNWTCVRALHHHHLDILTPPLLPMPGFAGSSALGHDDVDDNDGGAANGEKSASSRLDGLSVRAYCQLFVIFHDVAKQYLVTGSPDDARRADGSRKPCPLDVGSVETYYKKLLDWASGLPLGLVRGDHNNHQVTMLQ</sequence>
<dbReference type="InterPro" id="IPR053187">
    <property type="entry name" value="Notoamide_regulator"/>
</dbReference>
<feature type="compositionally biased region" description="Low complexity" evidence="1">
    <location>
        <begin position="105"/>
        <end position="116"/>
    </location>
</feature>
<feature type="compositionally biased region" description="Low complexity" evidence="1">
    <location>
        <begin position="1"/>
        <end position="14"/>
    </location>
</feature>
<evidence type="ECO:0008006" key="4">
    <source>
        <dbReference type="Google" id="ProtNLM"/>
    </source>
</evidence>
<dbReference type="PANTHER" id="PTHR47256">
    <property type="entry name" value="ZN(II)2CYS6 TRANSCRIPTION FACTOR (EUROFUNG)-RELATED"/>
    <property type="match status" value="1"/>
</dbReference>
<dbReference type="CDD" id="cd12148">
    <property type="entry name" value="fungal_TF_MHR"/>
    <property type="match status" value="1"/>
</dbReference>
<keyword evidence="3" id="KW-1185">Reference proteome</keyword>
<proteinExistence type="predicted"/>
<dbReference type="OrthoDB" id="10261408at2759"/>
<evidence type="ECO:0000313" key="2">
    <source>
        <dbReference type="EMBL" id="KXJ84966.1"/>
    </source>
</evidence>